<dbReference type="InterPro" id="IPR004155">
    <property type="entry name" value="PBS_lyase_HEAT"/>
</dbReference>
<dbReference type="InterPro" id="IPR016024">
    <property type="entry name" value="ARM-type_fold"/>
</dbReference>
<gene>
    <name evidence="1" type="ORF">MNBD_PLANCTO03-1598</name>
</gene>
<name>A0A3B1DB55_9ZZZZ</name>
<dbReference type="PANTHER" id="PTHR12697">
    <property type="entry name" value="PBS LYASE HEAT-LIKE PROTEIN"/>
    <property type="match status" value="1"/>
</dbReference>
<accession>A0A3B1DB55</accession>
<dbReference type="InterPro" id="IPR011989">
    <property type="entry name" value="ARM-like"/>
</dbReference>
<evidence type="ECO:0000313" key="1">
    <source>
        <dbReference type="EMBL" id="VAX40076.1"/>
    </source>
</evidence>
<sequence>MKSPIYKFLIMATVGGMLSLPAGCRGDGGEKEGSASSRDSALQAATSLNATLDPVERSRLREAAIGVLLELSQSEDPQVRANAIEGLLAAPARLEALLPAALADPNAGVRTVAAMAVGKVKMAEMLEAVRPLTKDDSPFVKAAAIYAMRACGDGIDPTPLGAMVTGDPSPRVRAHAAYLLGELGDKGTSSLLREAVQLDVPRANPAEMKVLSVQIAEALVKLGDDSQLHTLRAALYPATPDELDATVLAAQILGSLRDRGSEGQLRNLASMRDPTGSLMPVEVRIAVAGALGGMGAQVSTAESEAALASGRETTRMQGAWALGQIGGPASLRALEEALGDPSDRLRVTVGTALLRILEGGPSR</sequence>
<reference evidence="1" key="1">
    <citation type="submission" date="2018-06" db="EMBL/GenBank/DDBJ databases">
        <authorList>
            <person name="Zhirakovskaya E."/>
        </authorList>
    </citation>
    <scope>NUCLEOTIDE SEQUENCE</scope>
</reference>
<protein>
    <recommendedName>
        <fullName evidence="2">HEAT repeat domain-containing protein</fullName>
    </recommendedName>
</protein>
<dbReference type="SMART" id="SM00567">
    <property type="entry name" value="EZ_HEAT"/>
    <property type="match status" value="3"/>
</dbReference>
<evidence type="ECO:0008006" key="2">
    <source>
        <dbReference type="Google" id="ProtNLM"/>
    </source>
</evidence>
<proteinExistence type="predicted"/>
<dbReference type="SUPFAM" id="SSF48371">
    <property type="entry name" value="ARM repeat"/>
    <property type="match status" value="2"/>
</dbReference>
<dbReference type="PANTHER" id="PTHR12697:SF5">
    <property type="entry name" value="DEOXYHYPUSINE HYDROXYLASE"/>
    <property type="match status" value="1"/>
</dbReference>
<dbReference type="EMBL" id="UOGK01000330">
    <property type="protein sequence ID" value="VAX40076.1"/>
    <property type="molecule type" value="Genomic_DNA"/>
</dbReference>
<dbReference type="Gene3D" id="1.25.10.10">
    <property type="entry name" value="Leucine-rich Repeat Variant"/>
    <property type="match status" value="2"/>
</dbReference>
<organism evidence="1">
    <name type="scientific">hydrothermal vent metagenome</name>
    <dbReference type="NCBI Taxonomy" id="652676"/>
    <lineage>
        <taxon>unclassified sequences</taxon>
        <taxon>metagenomes</taxon>
        <taxon>ecological metagenomes</taxon>
    </lineage>
</organism>
<dbReference type="Pfam" id="PF13646">
    <property type="entry name" value="HEAT_2"/>
    <property type="match status" value="2"/>
</dbReference>
<dbReference type="AlphaFoldDB" id="A0A3B1DB55"/>
<dbReference type="GO" id="GO:0016491">
    <property type="term" value="F:oxidoreductase activity"/>
    <property type="evidence" value="ECO:0007669"/>
    <property type="project" value="TreeGrafter"/>
</dbReference>